<dbReference type="InterPro" id="IPR029069">
    <property type="entry name" value="HotDog_dom_sf"/>
</dbReference>
<feature type="domain" description="MaoC-like" evidence="2">
    <location>
        <begin position="24"/>
        <end position="130"/>
    </location>
</feature>
<dbReference type="Proteomes" id="UP000320011">
    <property type="component" value="Unassembled WGS sequence"/>
</dbReference>
<dbReference type="EMBL" id="VJWX01000014">
    <property type="protein sequence ID" value="TVT61316.1"/>
    <property type="molecule type" value="Genomic_DNA"/>
</dbReference>
<dbReference type="RefSeq" id="WP_144585697.1">
    <property type="nucleotide sequence ID" value="NZ_VJWX01000014.1"/>
</dbReference>
<evidence type="ECO:0000313" key="3">
    <source>
        <dbReference type="EMBL" id="TVT61316.1"/>
    </source>
</evidence>
<dbReference type="PANTHER" id="PTHR42993:SF1">
    <property type="entry name" value="MAOC-LIKE DEHYDRATASE DOMAIN-CONTAINING PROTEIN"/>
    <property type="match status" value="1"/>
</dbReference>
<sequence length="161" mass="17280">MPAEAETAQEDRLVVRGLAGLRAAVGTMLGPTAWLSIDQQRIDAFADVTGDHQWIHVDPGRARESPFGSTIAHGYLTLSLCNYFLPQLLSVEGVSMGLNYGANRVRFPAPVPTGARIRGRGEILTCEDIPGGVQATIRIVAEVEGGTKPGCVVETLNRWLV</sequence>
<accession>A0A558DJX1</accession>
<dbReference type="CDD" id="cd03450">
    <property type="entry name" value="NodN"/>
    <property type="match status" value="1"/>
</dbReference>
<evidence type="ECO:0000313" key="4">
    <source>
        <dbReference type="Proteomes" id="UP000320011"/>
    </source>
</evidence>
<comment type="similarity">
    <text evidence="1">Belongs to the enoyl-CoA hydratase/isomerase family.</text>
</comment>
<dbReference type="OrthoDB" id="9801735at2"/>
<dbReference type="InterPro" id="IPR039375">
    <property type="entry name" value="NodN-like"/>
</dbReference>
<dbReference type="Pfam" id="PF01575">
    <property type="entry name" value="MaoC_dehydratas"/>
    <property type="match status" value="1"/>
</dbReference>
<organism evidence="3 4">
    <name type="scientific">Amycolatopsis rhizosphaerae</name>
    <dbReference type="NCBI Taxonomy" id="2053003"/>
    <lineage>
        <taxon>Bacteria</taxon>
        <taxon>Bacillati</taxon>
        <taxon>Actinomycetota</taxon>
        <taxon>Actinomycetes</taxon>
        <taxon>Pseudonocardiales</taxon>
        <taxon>Pseudonocardiaceae</taxon>
        <taxon>Amycolatopsis</taxon>
    </lineage>
</organism>
<keyword evidence="4" id="KW-1185">Reference proteome</keyword>
<dbReference type="PANTHER" id="PTHR42993">
    <property type="entry name" value="MAOC-LIKE DEHYDRATASE DOMAIN-CONTAINING PROTEIN"/>
    <property type="match status" value="1"/>
</dbReference>
<proteinExistence type="inferred from homology"/>
<evidence type="ECO:0000256" key="1">
    <source>
        <dbReference type="ARBA" id="ARBA00005254"/>
    </source>
</evidence>
<protein>
    <submittedName>
        <fullName evidence="3">MaoC family dehydratase</fullName>
    </submittedName>
</protein>
<reference evidence="3 4" key="1">
    <citation type="submission" date="2019-07" db="EMBL/GenBank/DDBJ databases">
        <authorList>
            <person name="Duangmal K."/>
            <person name="Teo W.F.A."/>
        </authorList>
    </citation>
    <scope>NUCLEOTIDE SEQUENCE [LARGE SCALE GENOMIC DNA]</scope>
    <source>
        <strain evidence="3 4">TBRC 6029</strain>
    </source>
</reference>
<dbReference type="InterPro" id="IPR002539">
    <property type="entry name" value="MaoC-like_dom"/>
</dbReference>
<dbReference type="SUPFAM" id="SSF54637">
    <property type="entry name" value="Thioesterase/thiol ester dehydrase-isomerase"/>
    <property type="match status" value="1"/>
</dbReference>
<reference evidence="3 4" key="2">
    <citation type="submission" date="2019-08" db="EMBL/GenBank/DDBJ databases">
        <title>Amycolatopsis acidicola sp. nov., isolated from peat swamp forest soil.</title>
        <authorList>
            <person name="Srisuk N."/>
        </authorList>
    </citation>
    <scope>NUCLEOTIDE SEQUENCE [LARGE SCALE GENOMIC DNA]</scope>
    <source>
        <strain evidence="3 4">TBRC 6029</strain>
    </source>
</reference>
<dbReference type="Gene3D" id="3.10.129.10">
    <property type="entry name" value="Hotdog Thioesterase"/>
    <property type="match status" value="1"/>
</dbReference>
<evidence type="ECO:0000259" key="2">
    <source>
        <dbReference type="Pfam" id="PF01575"/>
    </source>
</evidence>
<name>A0A558DJX1_9PSEU</name>
<dbReference type="AlphaFoldDB" id="A0A558DJX1"/>
<gene>
    <name evidence="3" type="ORF">FNH05_02960</name>
</gene>
<comment type="caution">
    <text evidence="3">The sequence shown here is derived from an EMBL/GenBank/DDBJ whole genome shotgun (WGS) entry which is preliminary data.</text>
</comment>